<feature type="domain" description="Translation elongation factor EFTs/EF1B dimerisation" evidence="5">
    <location>
        <begin position="73"/>
        <end position="308"/>
    </location>
</feature>
<dbReference type="FunFam" id="1.10.8.10:FF:000001">
    <property type="entry name" value="Elongation factor Ts"/>
    <property type="match status" value="1"/>
</dbReference>
<dbReference type="FunFam" id="1.10.286.20:FF:000001">
    <property type="entry name" value="Elongation factor Ts"/>
    <property type="match status" value="1"/>
</dbReference>
<dbReference type="Gene3D" id="3.30.479.20">
    <property type="entry name" value="Elongation factor Ts, dimerisation domain"/>
    <property type="match status" value="2"/>
</dbReference>
<keyword evidence="4" id="KW-0496">Mitochondrion</keyword>
<evidence type="ECO:0000256" key="1">
    <source>
        <dbReference type="ARBA" id="ARBA00005532"/>
    </source>
</evidence>
<name>A0A7S3WHZ3_EMIHU</name>
<organism evidence="6">
    <name type="scientific">Emiliania huxleyi</name>
    <name type="common">Coccolithophore</name>
    <name type="synonym">Pontosphaera huxleyi</name>
    <dbReference type="NCBI Taxonomy" id="2903"/>
    <lineage>
        <taxon>Eukaryota</taxon>
        <taxon>Haptista</taxon>
        <taxon>Haptophyta</taxon>
        <taxon>Prymnesiophyceae</taxon>
        <taxon>Isochrysidales</taxon>
        <taxon>Noelaerhabdaceae</taxon>
        <taxon>Emiliania</taxon>
    </lineage>
</organism>
<dbReference type="InterPro" id="IPR009060">
    <property type="entry name" value="UBA-like_sf"/>
</dbReference>
<gene>
    <name evidence="6" type="ORF">EHUX00137_LOCUS23331</name>
</gene>
<proteinExistence type="inferred from homology"/>
<comment type="similarity">
    <text evidence="1 4">Belongs to the EF-Ts family.</text>
</comment>
<sequence length="310" mass="31880">MAAGYTTDQVKLMRERTSAPMKECVKALKATSGDLDEAIAWLRKAGVASAHKKADRQASDGAVVLAADAAGVACVEVNTETDFVARNTVFQDLAAAVARSCLAMPASSAGAGAGACDVDVAQLGAAPLASGEENAPAVADALALAMTQLGENIVVRRACVLPAPEEGVVASYVHNAYSAGVGRTAAAVSLVSAAADRDALRSLGEQLAMHIVASPPLAVSRDEVPAERIAREREILLAQAEESGKPADVVEKMVEGRLNKYFKEVALLEQAFVVDEKGAPVKKALEAAGKRLGAPVECTGFVRFAVGEGA</sequence>
<dbReference type="GO" id="GO:0003746">
    <property type="term" value="F:translation elongation factor activity"/>
    <property type="evidence" value="ECO:0007669"/>
    <property type="project" value="UniProtKB-UniRule"/>
</dbReference>
<dbReference type="Pfam" id="PF00889">
    <property type="entry name" value="EF_TS"/>
    <property type="match status" value="1"/>
</dbReference>
<dbReference type="Gene3D" id="1.10.8.10">
    <property type="entry name" value="DNA helicase RuvA subunit, C-terminal domain"/>
    <property type="match status" value="1"/>
</dbReference>
<evidence type="ECO:0000256" key="4">
    <source>
        <dbReference type="HAMAP-Rule" id="MF_03135"/>
    </source>
</evidence>
<dbReference type="GO" id="GO:0070125">
    <property type="term" value="P:mitochondrial translational elongation"/>
    <property type="evidence" value="ECO:0007669"/>
    <property type="project" value="TreeGrafter"/>
</dbReference>
<dbReference type="PANTHER" id="PTHR11741">
    <property type="entry name" value="ELONGATION FACTOR TS"/>
    <property type="match status" value="1"/>
</dbReference>
<protein>
    <recommendedName>
        <fullName evidence="4">Elongation factor Ts, mitochondrial</fullName>
        <shortName evidence="4">EF-Ts</shortName>
        <shortName evidence="4">EF-TsMt</shortName>
    </recommendedName>
</protein>
<comment type="function">
    <text evidence="4">Associates with the EF-Tu.GDP complex and induces the exchange of GDP to GTP. It remains bound to the aminoacyl-tRNA.EF-Tu.GTP complex up to the GTP hydrolysis stage on the ribosome.</text>
</comment>
<accession>A0A7S3WHZ3</accession>
<dbReference type="SUPFAM" id="SSF54713">
    <property type="entry name" value="Elongation factor Ts (EF-Ts), dimerisation domain"/>
    <property type="match status" value="2"/>
</dbReference>
<dbReference type="GO" id="GO:0005739">
    <property type="term" value="C:mitochondrion"/>
    <property type="evidence" value="ECO:0007669"/>
    <property type="project" value="UniProtKB-SubCell"/>
</dbReference>
<dbReference type="InterPro" id="IPR036402">
    <property type="entry name" value="EF-Ts_dimer_sf"/>
</dbReference>
<dbReference type="AlphaFoldDB" id="A0A7S3WHZ3"/>
<comment type="subcellular location">
    <subcellularLocation>
        <location evidence="4">Mitochondrion</location>
    </subcellularLocation>
</comment>
<dbReference type="HAMAP" id="MF_00050">
    <property type="entry name" value="EF_Ts"/>
    <property type="match status" value="1"/>
</dbReference>
<evidence type="ECO:0000259" key="5">
    <source>
        <dbReference type="Pfam" id="PF00889"/>
    </source>
</evidence>
<dbReference type="NCBIfam" id="TIGR00116">
    <property type="entry name" value="tsf"/>
    <property type="match status" value="1"/>
</dbReference>
<keyword evidence="3 4" id="KW-0648">Protein biosynthesis</keyword>
<reference evidence="6" key="1">
    <citation type="submission" date="2021-01" db="EMBL/GenBank/DDBJ databases">
        <authorList>
            <person name="Corre E."/>
            <person name="Pelletier E."/>
            <person name="Niang G."/>
            <person name="Scheremetjew M."/>
            <person name="Finn R."/>
            <person name="Kale V."/>
            <person name="Holt S."/>
            <person name="Cochrane G."/>
            <person name="Meng A."/>
            <person name="Brown T."/>
            <person name="Cohen L."/>
        </authorList>
    </citation>
    <scope>NUCLEOTIDE SEQUENCE</scope>
    <source>
        <strain evidence="6">379</strain>
    </source>
</reference>
<dbReference type="PANTHER" id="PTHR11741:SF0">
    <property type="entry name" value="ELONGATION FACTOR TS, MITOCHONDRIAL"/>
    <property type="match status" value="1"/>
</dbReference>
<dbReference type="Gene3D" id="1.10.286.20">
    <property type="match status" value="1"/>
</dbReference>
<evidence type="ECO:0000313" key="6">
    <source>
        <dbReference type="EMBL" id="CAE0559049.1"/>
    </source>
</evidence>
<dbReference type="EMBL" id="HBIR01030137">
    <property type="protein sequence ID" value="CAE0559049.1"/>
    <property type="molecule type" value="Transcribed_RNA"/>
</dbReference>
<evidence type="ECO:0000256" key="3">
    <source>
        <dbReference type="ARBA" id="ARBA00022917"/>
    </source>
</evidence>
<dbReference type="CDD" id="cd14275">
    <property type="entry name" value="UBA_EF-Ts"/>
    <property type="match status" value="1"/>
</dbReference>
<keyword evidence="2 4" id="KW-0251">Elongation factor</keyword>
<evidence type="ECO:0000256" key="2">
    <source>
        <dbReference type="ARBA" id="ARBA00022768"/>
    </source>
</evidence>
<dbReference type="InterPro" id="IPR001816">
    <property type="entry name" value="Transl_elong_EFTs/EF1B"/>
</dbReference>
<dbReference type="SUPFAM" id="SSF46934">
    <property type="entry name" value="UBA-like"/>
    <property type="match status" value="1"/>
</dbReference>
<dbReference type="InterPro" id="IPR014039">
    <property type="entry name" value="Transl_elong_EFTs/EF1B_dimer"/>
</dbReference>